<evidence type="ECO:0000256" key="3">
    <source>
        <dbReference type="SAM" id="MobiDB-lite"/>
    </source>
</evidence>
<keyword evidence="1" id="KW-0677">Repeat</keyword>
<dbReference type="ExpressionAtlas" id="F6RS26">
    <property type="expression patterns" value="baseline and differential"/>
</dbReference>
<dbReference type="PhylomeDB" id="F6RS26"/>
<dbReference type="VEuPathDB" id="HostDB:ENSMUSG00000040838"/>
<reference evidence="5" key="3">
    <citation type="submission" date="2025-08" db="UniProtKB">
        <authorList>
            <consortium name="Ensembl"/>
        </authorList>
    </citation>
    <scope>IDENTIFICATION</scope>
    <source>
        <strain evidence="5">C57BL/6J</strain>
    </source>
</reference>
<evidence type="ECO:0007829" key="8">
    <source>
        <dbReference type="ProteomicsDB" id="F6RS26"/>
    </source>
</evidence>
<dbReference type="InterPro" id="IPR002048">
    <property type="entry name" value="EF_hand_dom"/>
</dbReference>
<feature type="region of interest" description="Disordered" evidence="3">
    <location>
        <begin position="242"/>
        <end position="316"/>
    </location>
</feature>
<reference evidence="5 7" key="1">
    <citation type="journal article" date="2009" name="PLoS Biol.">
        <title>Lineage-specific biology revealed by a finished genome assembly of the mouse.</title>
        <authorList>
            <consortium name="Mouse Genome Sequencing Consortium"/>
            <person name="Church D.M."/>
            <person name="Goodstadt L."/>
            <person name="Hillier L.W."/>
            <person name="Zody M.C."/>
            <person name="Goldstein S."/>
            <person name="She X."/>
            <person name="Bult C.J."/>
            <person name="Agarwala R."/>
            <person name="Cherry J.L."/>
            <person name="DiCuccio M."/>
            <person name="Hlavina W."/>
            <person name="Kapustin Y."/>
            <person name="Meric P."/>
            <person name="Maglott D."/>
            <person name="Birtle Z."/>
            <person name="Marques A.C."/>
            <person name="Graves T."/>
            <person name="Zhou S."/>
            <person name="Teague B."/>
            <person name="Potamousis K."/>
            <person name="Churas C."/>
            <person name="Place M."/>
            <person name="Herschleb J."/>
            <person name="Runnheim R."/>
            <person name="Forrest D."/>
            <person name="Amos-Landgraf J."/>
            <person name="Schwartz D.C."/>
            <person name="Cheng Z."/>
            <person name="Lindblad-Toh K."/>
            <person name="Eichler E.E."/>
            <person name="Ponting C.P."/>
        </authorList>
    </citation>
    <scope>NUCLEOTIDE SEQUENCE [LARGE SCALE GENOMIC DNA]</scope>
    <source>
        <strain evidence="5 7">C57BL/6J</strain>
    </source>
</reference>
<feature type="region of interest" description="Disordered" evidence="3">
    <location>
        <begin position="328"/>
        <end position="622"/>
    </location>
</feature>
<accession>F6RS26</accession>
<reference evidence="5" key="4">
    <citation type="submission" date="2025-09" db="UniProtKB">
        <authorList>
            <consortium name="Ensembl"/>
        </authorList>
    </citation>
    <scope>IDENTIFICATION</scope>
    <source>
        <strain evidence="5">C57BL/6J</strain>
    </source>
</reference>
<evidence type="ECO:0000313" key="5">
    <source>
        <dbReference type="Ensembl" id="ENSMUSP00000116040.3"/>
    </source>
</evidence>
<dbReference type="PANTHER" id="PTHR22656">
    <property type="entry name" value="EF-HAND CALCIUM-BINDING DOMAIN-CONTAINING PROTEIN 13"/>
    <property type="match status" value="1"/>
</dbReference>
<evidence type="ECO:0000313" key="6">
    <source>
        <dbReference type="MGI" id="MGI:1918144"/>
    </source>
</evidence>
<protein>
    <submittedName>
        <fullName evidence="5">EF-hand calcium binding domain 3</fullName>
    </submittedName>
</protein>
<dbReference type="eggNOG" id="KOG0027">
    <property type="taxonomic scope" value="Eukaryota"/>
</dbReference>
<dbReference type="Proteomes" id="UP000000589">
    <property type="component" value="Chromosome 11"/>
</dbReference>
<dbReference type="PANTHER" id="PTHR22656:SF1">
    <property type="entry name" value="EF-HAND CALCIUM-BINDING DOMAIN-CONTAINING PROTEIN 13"/>
    <property type="match status" value="1"/>
</dbReference>
<dbReference type="Ensembl" id="ENSMUST00000148007.3">
    <property type="protein sequence ID" value="ENSMUSP00000116040.3"/>
    <property type="gene ID" value="ENSMUSG00000020690.14"/>
</dbReference>
<feature type="compositionally biased region" description="Basic and acidic residues" evidence="3">
    <location>
        <begin position="347"/>
        <end position="622"/>
    </location>
</feature>
<dbReference type="AlphaFoldDB" id="F6RS26"/>
<evidence type="ECO:0000256" key="2">
    <source>
        <dbReference type="ARBA" id="ARBA00022837"/>
    </source>
</evidence>
<keyword evidence="2" id="KW-0106">Calcium</keyword>
<dbReference type="Antibodypedia" id="17742">
    <property type="antibodies" value="89 antibodies from 18 providers"/>
</dbReference>
<feature type="compositionally biased region" description="Low complexity" evidence="3">
    <location>
        <begin position="334"/>
        <end position="346"/>
    </location>
</feature>
<dbReference type="MGI" id="MGI:1918144">
    <property type="gene designation" value="Efcab3"/>
</dbReference>
<keyword evidence="7" id="KW-1185">Reference proteome</keyword>
<dbReference type="InterPro" id="IPR011992">
    <property type="entry name" value="EF-hand-dom_pair"/>
</dbReference>
<sequence>MEKTHLICKTEESIDVSIHGSDTITTKLISRNIETKKYCKISKTTGKKISSESKGFIPEYKKIYETSLFVYREEKPTEFSGSKKLRRKKSVQVQLHSKRTEIATPSLKVSKEKITKKESPSKLPSHKPSLTQRTASTAGRKVIPSNLSLTLYEQVPEEFLKHQELNEFQNALKIFSKVKSGRVATTDVAAVLESMDISVNPEMIKDVIQHAYEDNYHTMDIGDIIFTLDELQRQYEDVSVMDEATSGKRASTIPGHHPQQKKSSLLSRMPEPSTPKNQTVPPQPHPSKTTGKQDEAELKLSKRSSETRRLSSGIISDSVGLQESQIKIHDSKSKSPSLKSTPSLSKLPDRRDSSLKKSPDRSDSSLKKSPDRRDSSLKKSPDRRDSSLKKSPDRSDSSLKKSLDKSDSSLKKSLDKSDSSLKKSLDKSDSSLKKLLDKSDTSLNKLLDKSDTSLKKLLDKSDSSLKKSPDRSDSSLKKSPDRSDSSLKKLSDRRDSSLKKSLDRSDSSLKKSPDRSDSSLKKLSDRRDSSLKKSLDKSDSSLKKSLDKSDSSLKKSPDRSDSSLKKLSDRRDSSLKKSPDRSDSSLKKSPDRRDSSLKKSLDKSDSSLKKSLDKSDSSLKKSLDKSDTSLKKLLDKSDTSISEYQKLAMRRLSSTLHSAASTISALENAYEVILKLQEDYISPEELQTILPSVGVTLSDEDFQRIVPELTQTESGMVNLDDFITAVSKEHNFPDYDALKNAIEGISKIQDEYVEYEDLDTCLQNFGVYLPKSERQRIKELIQVDDTKQVNIKKFIDAMLKNTHPFSEDIFLPAAIENLQNFCGDQMDVAQLWKTLSSLDSSLKEKEFLDAVKLATVDGDKVQLEDFSKVVKDMHDSVRLKELQEIVSALDSLEGEKIPGKNVDDFLKSLGITSFKDELEEILQSEIVSDDNMLSVKDCMEALKDTSKFSNFTGKGFLVKLFQGHSASVREIKEVAGILSQVEDGKITIPDLERALKYLNLNISEEDFKEVLKHCDISDEMYVDLKDFLVKLRDIPSFKDSIVTQLLLATPQVLEKDLINVSDLKKLLTNNELHSAKAILTEVLKHVPEDEEGKITIEEFVSTLSDILRTLKSEREFYLEFIYFH</sequence>
<gene>
    <name evidence="5 6" type="primary">Efcab3</name>
</gene>
<feature type="region of interest" description="Disordered" evidence="3">
    <location>
        <begin position="106"/>
        <end position="137"/>
    </location>
</feature>
<dbReference type="SMR" id="F6RS26"/>
<dbReference type="Gene3D" id="1.10.238.10">
    <property type="entry name" value="EF-hand"/>
    <property type="match status" value="3"/>
</dbReference>
<feature type="compositionally biased region" description="Basic and acidic residues" evidence="3">
    <location>
        <begin position="291"/>
        <end position="309"/>
    </location>
</feature>
<organism evidence="5 7">
    <name type="scientific">Mus musculus</name>
    <name type="common">Mouse</name>
    <dbReference type="NCBI Taxonomy" id="10090"/>
    <lineage>
        <taxon>Eukaryota</taxon>
        <taxon>Metazoa</taxon>
        <taxon>Chordata</taxon>
        <taxon>Craniata</taxon>
        <taxon>Vertebrata</taxon>
        <taxon>Euteleostomi</taxon>
        <taxon>Mammalia</taxon>
        <taxon>Eutheria</taxon>
        <taxon>Euarchontoglires</taxon>
        <taxon>Glires</taxon>
        <taxon>Rodentia</taxon>
        <taxon>Myomorpha</taxon>
        <taxon>Muroidea</taxon>
        <taxon>Muridae</taxon>
        <taxon>Murinae</taxon>
        <taxon>Mus</taxon>
        <taxon>Mus</taxon>
    </lineage>
</organism>
<evidence type="ECO:0000259" key="4">
    <source>
        <dbReference type="PROSITE" id="PS50222"/>
    </source>
</evidence>
<evidence type="ECO:0000256" key="1">
    <source>
        <dbReference type="ARBA" id="ARBA00022737"/>
    </source>
</evidence>
<feature type="compositionally biased region" description="Polar residues" evidence="3">
    <location>
        <begin position="274"/>
        <end position="290"/>
    </location>
</feature>
<name>F6RS26_MOUSE</name>
<dbReference type="Bgee" id="ENSMUSG00000040838">
    <property type="expression patterns" value="Expressed in spermatid and 16 other cell types or tissues"/>
</dbReference>
<reference evidence="5 7" key="2">
    <citation type="journal article" date="2011" name="PLoS Biol.">
        <title>Modernizing reference genome assemblies.</title>
        <authorList>
            <person name="Church D.M."/>
            <person name="Schneider V.A."/>
            <person name="Graves T."/>
            <person name="Auger K."/>
            <person name="Cunningham F."/>
            <person name="Bouk N."/>
            <person name="Chen H.C."/>
            <person name="Agarwala R."/>
            <person name="McLaren W.M."/>
            <person name="Ritchie G.R."/>
            <person name="Albracht D."/>
            <person name="Kremitzki M."/>
            <person name="Rock S."/>
            <person name="Kotkiewicz H."/>
            <person name="Kremitzki C."/>
            <person name="Wollam A."/>
            <person name="Trani L."/>
            <person name="Fulton L."/>
            <person name="Fulton R."/>
            <person name="Matthews L."/>
            <person name="Whitehead S."/>
            <person name="Chow W."/>
            <person name="Torrance J."/>
            <person name="Dunn M."/>
            <person name="Harden G."/>
            <person name="Threadgold G."/>
            <person name="Wood J."/>
            <person name="Collins J."/>
            <person name="Heath P."/>
            <person name="Griffiths G."/>
            <person name="Pelan S."/>
            <person name="Grafham D."/>
            <person name="Eichler E.E."/>
            <person name="Weinstock G."/>
            <person name="Mardis E.R."/>
            <person name="Wilson R.K."/>
            <person name="Howe K."/>
            <person name="Flicek P."/>
            <person name="Hubbard T."/>
        </authorList>
    </citation>
    <scope>NUCLEOTIDE SEQUENCE [LARGE SCALE GENOMIC DNA]</scope>
    <source>
        <strain evidence="5 7">C57BL/6J</strain>
    </source>
</reference>
<dbReference type="GeneTree" id="ENSGT00390000004027"/>
<dbReference type="HOGENOM" id="CLU_009168_0_0_1"/>
<dbReference type="PaxDb" id="10090-ENSMUSP00000116040"/>
<dbReference type="SUPFAM" id="SSF47473">
    <property type="entry name" value="EF-hand"/>
    <property type="match status" value="4"/>
</dbReference>
<feature type="compositionally biased region" description="Basic and acidic residues" evidence="3">
    <location>
        <begin position="109"/>
        <end position="120"/>
    </location>
</feature>
<dbReference type="PROSITE" id="PS50222">
    <property type="entry name" value="EF_HAND_2"/>
    <property type="match status" value="1"/>
</dbReference>
<proteinExistence type="evidence at protein level"/>
<evidence type="ECO:0000313" key="7">
    <source>
        <dbReference type="Proteomes" id="UP000000589"/>
    </source>
</evidence>
<keyword evidence="8" id="KW-1267">Proteomics identification</keyword>
<feature type="domain" description="EF-hand" evidence="4">
    <location>
        <begin position="1074"/>
        <end position="1109"/>
    </location>
</feature>
<dbReference type="ProteomicsDB" id="315976"/>
<dbReference type="GO" id="GO:0005509">
    <property type="term" value="F:calcium ion binding"/>
    <property type="evidence" value="ECO:0007669"/>
    <property type="project" value="InterPro"/>
</dbReference>